<dbReference type="InterPro" id="IPR007555">
    <property type="entry name" value="DUF499"/>
</dbReference>
<dbReference type="Proteomes" id="UP000034103">
    <property type="component" value="Chromosome"/>
</dbReference>
<dbReference type="AlphaFoldDB" id="A0A0F6U773"/>
<dbReference type="InterPro" id="IPR041650">
    <property type="entry name" value="HEPN_Swt1"/>
</dbReference>
<feature type="compositionally biased region" description="Polar residues" evidence="1">
    <location>
        <begin position="1013"/>
        <end position="1022"/>
    </location>
</feature>
<evidence type="ECO:0000313" key="4">
    <source>
        <dbReference type="Proteomes" id="UP000034103"/>
    </source>
</evidence>
<organism evidence="3 4">
    <name type="scientific">Microcystis aeruginosa NIES-2549</name>
    <dbReference type="NCBI Taxonomy" id="1641812"/>
    <lineage>
        <taxon>Bacteria</taxon>
        <taxon>Bacillati</taxon>
        <taxon>Cyanobacteriota</taxon>
        <taxon>Cyanophyceae</taxon>
        <taxon>Oscillatoriophycideae</taxon>
        <taxon>Chroococcales</taxon>
        <taxon>Microcystaceae</taxon>
        <taxon>Microcystis</taxon>
    </lineage>
</organism>
<dbReference type="Pfam" id="PF18731">
    <property type="entry name" value="HEPN_Swt1"/>
    <property type="match status" value="1"/>
</dbReference>
<gene>
    <name evidence="3" type="ORF">MYAER_3744</name>
</gene>
<dbReference type="Pfam" id="PF04465">
    <property type="entry name" value="DUF499"/>
    <property type="match status" value="1"/>
</dbReference>
<accession>A0A0F6U773</accession>
<evidence type="ECO:0000256" key="1">
    <source>
        <dbReference type="SAM" id="MobiDB-lite"/>
    </source>
</evidence>
<evidence type="ECO:0000259" key="2">
    <source>
        <dbReference type="Pfam" id="PF18731"/>
    </source>
</evidence>
<sequence>MAISNRERVGRALDFLREGLYPFIEREMKASYGQKWLAVALSCLPESYTIRRTGDAVLKEDVSALLIVLWEQWNEVFKKTLGRSDRSLASELRDVRNAWAHNDAFSLDDAYRAFDSISRLLSSVSADTQEVEKQKQEILRLRFEEQARRETRRQAIAPTEGQPMSGLKPWREIATPHPDVASGRFQQAEFAADLWQVYLDEGSDEYRDPTEFFRRTYLTEGLKQLLTNALLRLSGNGGEPVIELQTNFGGGKTHAMLALYHLCNALAIEDLPGMESIFQALNIKKPPENVNIAVLVGTKVQPSGIPPYKPEHNKQNRPEIKTLWGEIAWQLGGAEGYALVRNADETSTNPGDALKILFNRFSPCLILIDEWVAYARQLHDKNDIAGGSFDTQFTFAQTLSESAKNAQQTLLAVSIPASETVDEKTGEVRTTDVETGGERGTEALDRLKNAIGRIQSPWRPASAEESFEIVRRRLFQTTTDPQLFVARDAVIKAFSEMYRTQAQEFPSECLEADYRRRLREAYPIHPEFFDRLYSDWSTLDKFQRTRGVLRLMAKVIHSLWEREDKSLLIMPSHVPMDDAQVQSELTRYLDDNWVPIIEKDVDGPNSLPLDIDRQNSNLGRYSACRRVTRTIYLGSAPTIRAANRGLEDKRIKLGCVQPGETVATFGDALRRLTDRATYLYIDGNRYWISNQPNVTRTAQDRANLLFEERYKVTEEIVRRLKSDQQRGEFGGIHIAPESTADIPDDPNLGVRLVVLGPGQPHSKSAEDSPARRLVAEILNQRGGSPRYYKNTLVFVAADKSNLENLEKNVAGYLAWNSIVADQETLNLDVSQNKQAITKRDQADKDVSLILNQTYKWLLVPEQPDPQKGIHWTDTNAQGDDSPIDRASRKLVHEGQLITHYSGDNLRMEALDKYLWRSTNHIDLKRLWEYLAQYLYLPRLKNPDVLLQAVREGLVSMLVQENFAYAEGWDEARQRYTGLVILRDINPSISSHSLLVKPDVAMGQLEAEKPANPPTTAETDSVISSDRDRPPSLPSGVGLTVTETPGDLVEKKLVLRRFYGSVEIDPLRINRDASAIADEVIQHLTRLNGASVKVTLEIEADIPDGTPDDVVRTVTENCRTLKFNNQSFEQE</sequence>
<evidence type="ECO:0000313" key="3">
    <source>
        <dbReference type="EMBL" id="AKE66076.1"/>
    </source>
</evidence>
<dbReference type="EMBL" id="CP011304">
    <property type="protein sequence ID" value="AKE66076.1"/>
    <property type="molecule type" value="Genomic_DNA"/>
</dbReference>
<name>A0A0F6U773_MICAE</name>
<dbReference type="PATRIC" id="fig|1641812.3.peg.3875"/>
<dbReference type="HOGENOM" id="CLU_010124_0_0_3"/>
<proteinExistence type="predicted"/>
<feature type="region of interest" description="Disordered" evidence="1">
    <location>
        <begin position="1005"/>
        <end position="1037"/>
    </location>
</feature>
<reference evidence="3 4" key="1">
    <citation type="journal article" date="2015" name="Genome Announc.">
        <title>Complete Genome Sequence of Microcystis aeruginosa NIES-2549, a Bloom-Forming Cyanobacterium from Lake Kasumigaura, Japan.</title>
        <authorList>
            <person name="Yamaguchi H."/>
            <person name="Suzuki S."/>
            <person name="Tanabe Y."/>
            <person name="Osana Y."/>
            <person name="Shimura Y."/>
            <person name="Ishida K."/>
            <person name="Kawachi M."/>
        </authorList>
    </citation>
    <scope>NUCLEOTIDE SEQUENCE [LARGE SCALE GENOMIC DNA]</scope>
    <source>
        <strain evidence="3 4">NIES-2549</strain>
    </source>
</reference>
<protein>
    <recommendedName>
        <fullName evidence="2">Swt1-like HEPN domain-containing protein</fullName>
    </recommendedName>
</protein>
<dbReference type="RefSeq" id="WP_046663117.1">
    <property type="nucleotide sequence ID" value="NZ_CP011304.1"/>
</dbReference>
<feature type="domain" description="Swt1-like HEPN" evidence="2">
    <location>
        <begin position="11"/>
        <end position="125"/>
    </location>
</feature>